<reference evidence="3" key="2">
    <citation type="submission" date="2023-02" db="EMBL/GenBank/DDBJ databases">
        <authorList>
            <consortium name="DOE Joint Genome Institute"/>
            <person name="Mondo S.J."/>
            <person name="Chang Y."/>
            <person name="Wang Y."/>
            <person name="Ahrendt S."/>
            <person name="Andreopoulos W."/>
            <person name="Barry K."/>
            <person name="Beard J."/>
            <person name="Benny G.L."/>
            <person name="Blankenship S."/>
            <person name="Bonito G."/>
            <person name="Cuomo C."/>
            <person name="Desiro A."/>
            <person name="Gervers K.A."/>
            <person name="Hundley H."/>
            <person name="Kuo A."/>
            <person name="LaButti K."/>
            <person name="Lang B.F."/>
            <person name="Lipzen A."/>
            <person name="O'Donnell K."/>
            <person name="Pangilinan J."/>
            <person name="Reynolds N."/>
            <person name="Sandor L."/>
            <person name="Smith M.W."/>
            <person name="Tsang A."/>
            <person name="Grigoriev I.V."/>
            <person name="Stajich J.E."/>
            <person name="Spatafora J.W."/>
        </authorList>
    </citation>
    <scope>NUCLEOTIDE SEQUENCE</scope>
    <source>
        <strain evidence="3">RSA 2281</strain>
    </source>
</reference>
<keyword evidence="1" id="KW-0175">Coiled coil</keyword>
<feature type="compositionally biased region" description="Acidic residues" evidence="2">
    <location>
        <begin position="345"/>
        <end position="362"/>
    </location>
</feature>
<gene>
    <name evidence="3" type="ORF">BDA99DRAFT_556159</name>
</gene>
<feature type="coiled-coil region" evidence="1">
    <location>
        <begin position="58"/>
        <end position="109"/>
    </location>
</feature>
<feature type="region of interest" description="Disordered" evidence="2">
    <location>
        <begin position="129"/>
        <end position="162"/>
    </location>
</feature>
<evidence type="ECO:0000313" key="3">
    <source>
        <dbReference type="EMBL" id="KAI9274765.1"/>
    </source>
</evidence>
<keyword evidence="4" id="KW-1185">Reference proteome</keyword>
<reference evidence="3" key="1">
    <citation type="journal article" date="2022" name="IScience">
        <title>Evolution of zygomycete secretomes and the origins of terrestrial fungal ecologies.</title>
        <authorList>
            <person name="Chang Y."/>
            <person name="Wang Y."/>
            <person name="Mondo S."/>
            <person name="Ahrendt S."/>
            <person name="Andreopoulos W."/>
            <person name="Barry K."/>
            <person name="Beard J."/>
            <person name="Benny G.L."/>
            <person name="Blankenship S."/>
            <person name="Bonito G."/>
            <person name="Cuomo C."/>
            <person name="Desiro A."/>
            <person name="Gervers K.A."/>
            <person name="Hundley H."/>
            <person name="Kuo A."/>
            <person name="LaButti K."/>
            <person name="Lang B.F."/>
            <person name="Lipzen A."/>
            <person name="O'Donnell K."/>
            <person name="Pangilinan J."/>
            <person name="Reynolds N."/>
            <person name="Sandor L."/>
            <person name="Smith M.E."/>
            <person name="Tsang A."/>
            <person name="Grigoriev I.V."/>
            <person name="Stajich J.E."/>
            <person name="Spatafora J.W."/>
        </authorList>
    </citation>
    <scope>NUCLEOTIDE SEQUENCE</scope>
    <source>
        <strain evidence="3">RSA 2281</strain>
    </source>
</reference>
<proteinExistence type="predicted"/>
<dbReference type="Proteomes" id="UP001209540">
    <property type="component" value="Unassembled WGS sequence"/>
</dbReference>
<name>A0AAD5PI97_9FUNG</name>
<evidence type="ECO:0000256" key="2">
    <source>
        <dbReference type="SAM" id="MobiDB-lite"/>
    </source>
</evidence>
<protein>
    <submittedName>
        <fullName evidence="3">Uncharacterized protein</fullName>
    </submittedName>
</protein>
<dbReference type="AlphaFoldDB" id="A0AAD5PI97"/>
<evidence type="ECO:0000256" key="1">
    <source>
        <dbReference type="SAM" id="Coils"/>
    </source>
</evidence>
<dbReference type="EMBL" id="JAIXMP010000004">
    <property type="protein sequence ID" value="KAI9274765.1"/>
    <property type="molecule type" value="Genomic_DNA"/>
</dbReference>
<evidence type="ECO:0000313" key="4">
    <source>
        <dbReference type="Proteomes" id="UP001209540"/>
    </source>
</evidence>
<sequence>MPQFRCTRCDQHLNHLQVKNIVNDLVSKDMNQIPEQPQPPQHLQVQSMEISSNQPDLLQQILQQLEIHQQRLNEHDNIHAELAKLKSELEQANERSIELESINKQLSTQLHQQSTPTMEKNVAHKNHIGAPATDSENLSLSTSKHAPQNPWKNPTRTHQLRTATQKRYLLNRKERQEQAAIRMFQPPSTTQGFQYMYFTVKNRMPIGQVRRHFRAIGINNGRVLDLYYPEKNTLAALIHNDFSEELSAHLGNYKITHKKEFDPCDPIHLHDPKYKDKITEERTNQAFRLHVERMERAVRNIRPQVAFAVARAFQEHGWISEETVSEIFPHKQKRQSSINSVFGERDEEDDIESMQTDDDIEI</sequence>
<organism evidence="3 4">
    <name type="scientific">Phascolomyces articulosus</name>
    <dbReference type="NCBI Taxonomy" id="60185"/>
    <lineage>
        <taxon>Eukaryota</taxon>
        <taxon>Fungi</taxon>
        <taxon>Fungi incertae sedis</taxon>
        <taxon>Mucoromycota</taxon>
        <taxon>Mucoromycotina</taxon>
        <taxon>Mucoromycetes</taxon>
        <taxon>Mucorales</taxon>
        <taxon>Lichtheimiaceae</taxon>
        <taxon>Phascolomyces</taxon>
    </lineage>
</organism>
<feature type="region of interest" description="Disordered" evidence="2">
    <location>
        <begin position="335"/>
        <end position="362"/>
    </location>
</feature>
<feature type="compositionally biased region" description="Polar residues" evidence="2">
    <location>
        <begin position="134"/>
        <end position="162"/>
    </location>
</feature>
<accession>A0AAD5PI97</accession>
<comment type="caution">
    <text evidence="3">The sequence shown here is derived from an EMBL/GenBank/DDBJ whole genome shotgun (WGS) entry which is preliminary data.</text>
</comment>